<keyword evidence="6" id="KW-1185">Reference proteome</keyword>
<evidence type="ECO:0000259" key="4">
    <source>
        <dbReference type="PROSITE" id="PS01124"/>
    </source>
</evidence>
<dbReference type="PROSITE" id="PS01124">
    <property type="entry name" value="HTH_ARAC_FAMILY_2"/>
    <property type="match status" value="1"/>
</dbReference>
<dbReference type="InterPro" id="IPR050204">
    <property type="entry name" value="AraC_XylS_family_regulators"/>
</dbReference>
<evidence type="ECO:0000256" key="1">
    <source>
        <dbReference type="ARBA" id="ARBA00023015"/>
    </source>
</evidence>
<dbReference type="PROSITE" id="PS00041">
    <property type="entry name" value="HTH_ARAC_FAMILY_1"/>
    <property type="match status" value="1"/>
</dbReference>
<reference evidence="5 6" key="1">
    <citation type="submission" date="2024-03" db="EMBL/GenBank/DDBJ databases">
        <title>Novel species of the genus Variovorax.</title>
        <authorList>
            <person name="Liu Q."/>
            <person name="Xin Y.-H."/>
        </authorList>
    </citation>
    <scope>NUCLEOTIDE SEQUENCE [LARGE SCALE GENOMIC DNA]</scope>
    <source>
        <strain evidence="5 6">KACC 18900</strain>
    </source>
</reference>
<keyword evidence="3" id="KW-0804">Transcription</keyword>
<dbReference type="Pfam" id="PF12833">
    <property type="entry name" value="HTH_18"/>
    <property type="match status" value="1"/>
</dbReference>
<evidence type="ECO:0000313" key="6">
    <source>
        <dbReference type="Proteomes" id="UP001385892"/>
    </source>
</evidence>
<organism evidence="5 6">
    <name type="scientific">Variovorax rhizosphaerae</name>
    <dbReference type="NCBI Taxonomy" id="1836200"/>
    <lineage>
        <taxon>Bacteria</taxon>
        <taxon>Pseudomonadati</taxon>
        <taxon>Pseudomonadota</taxon>
        <taxon>Betaproteobacteria</taxon>
        <taxon>Burkholderiales</taxon>
        <taxon>Comamonadaceae</taxon>
        <taxon>Variovorax</taxon>
    </lineage>
</organism>
<evidence type="ECO:0000256" key="2">
    <source>
        <dbReference type="ARBA" id="ARBA00023125"/>
    </source>
</evidence>
<name>A0ABU8WTY6_9BURK</name>
<comment type="caution">
    <text evidence="5">The sequence shown here is derived from an EMBL/GenBank/DDBJ whole genome shotgun (WGS) entry which is preliminary data.</text>
</comment>
<dbReference type="PANTHER" id="PTHR46796">
    <property type="entry name" value="HTH-TYPE TRANSCRIPTIONAL ACTIVATOR RHAS-RELATED"/>
    <property type="match status" value="1"/>
</dbReference>
<dbReference type="Pfam" id="PF14525">
    <property type="entry name" value="AraC_binding_2"/>
    <property type="match status" value="1"/>
</dbReference>
<protein>
    <submittedName>
        <fullName evidence="5">Helix-turn-helix domain-containing protein</fullName>
    </submittedName>
</protein>
<proteinExistence type="predicted"/>
<dbReference type="InterPro" id="IPR018060">
    <property type="entry name" value="HTH_AraC"/>
</dbReference>
<sequence length="352" mass="38625">MNLLCDDELLLPAESFKPGQGPLQEQLARWRDCVGPALDVSVADDDMPQEWTTHTTGWNLGGVMVVRGHYDPQTLTRSASSIARDKLDHYVLHLNQSQHAMHFDANGRRIVVEPGQLLVSDFSQPRAVFCTGDILTVFIPRASLDALMPRQLDLHGVVPTGACSTILASHLQSLSTLLPRITRKEAPDAMTATLQLLAASLAPTIDMLGMARPSVEGTLLRQIRQYMEDHLSEEELGADSICAHFRISRSTLYRLFEAEGGVLNYLQDRRLLRIHALLASPTKRSYLGRIAADNGFKSATHFSRAFRAKFGYSPRETRTGQACVAGGGPRVLGSLALASTFGRWLTSPPVTA</sequence>
<dbReference type="PANTHER" id="PTHR46796:SF6">
    <property type="entry name" value="ARAC SUBFAMILY"/>
    <property type="match status" value="1"/>
</dbReference>
<dbReference type="RefSeq" id="WP_340346486.1">
    <property type="nucleotide sequence ID" value="NZ_JBBKZT010000018.1"/>
</dbReference>
<dbReference type="Gene3D" id="1.10.10.60">
    <property type="entry name" value="Homeodomain-like"/>
    <property type="match status" value="1"/>
</dbReference>
<evidence type="ECO:0000313" key="5">
    <source>
        <dbReference type="EMBL" id="MEJ8850992.1"/>
    </source>
</evidence>
<keyword evidence="1" id="KW-0805">Transcription regulation</keyword>
<gene>
    <name evidence="5" type="ORF">WKW82_30425</name>
</gene>
<keyword evidence="2" id="KW-0238">DNA-binding</keyword>
<dbReference type="SMART" id="SM00342">
    <property type="entry name" value="HTH_ARAC"/>
    <property type="match status" value="1"/>
</dbReference>
<feature type="domain" description="HTH araC/xylS-type" evidence="4">
    <location>
        <begin position="221"/>
        <end position="320"/>
    </location>
</feature>
<accession>A0ABU8WTY6</accession>
<dbReference type="Proteomes" id="UP001385892">
    <property type="component" value="Unassembled WGS sequence"/>
</dbReference>
<dbReference type="InterPro" id="IPR018062">
    <property type="entry name" value="HTH_AraC-typ_CS"/>
</dbReference>
<evidence type="ECO:0000256" key="3">
    <source>
        <dbReference type="ARBA" id="ARBA00023163"/>
    </source>
</evidence>
<dbReference type="EMBL" id="JBBKZT010000018">
    <property type="protein sequence ID" value="MEJ8850992.1"/>
    <property type="molecule type" value="Genomic_DNA"/>
</dbReference>
<dbReference type="InterPro" id="IPR009057">
    <property type="entry name" value="Homeodomain-like_sf"/>
</dbReference>
<dbReference type="SUPFAM" id="SSF46689">
    <property type="entry name" value="Homeodomain-like"/>
    <property type="match status" value="1"/>
</dbReference>
<dbReference type="InterPro" id="IPR035418">
    <property type="entry name" value="AraC-bd_2"/>
</dbReference>